<evidence type="ECO:0000313" key="1">
    <source>
        <dbReference type="EMBL" id="CAG8753454.1"/>
    </source>
</evidence>
<dbReference type="EMBL" id="CAJVPP010026283">
    <property type="protein sequence ID" value="CAG8753454.1"/>
    <property type="molecule type" value="Genomic_DNA"/>
</dbReference>
<protein>
    <submittedName>
        <fullName evidence="1">13405_t:CDS:1</fullName>
    </submittedName>
</protein>
<sequence>LVYNMVVANFNHGHLSTCQFWFRSLLKLKISHTLEWSFMKDCPYEVLDHAITHAIQARNEV</sequence>
<gene>
    <name evidence="1" type="ORF">FMOSSE_LOCUS16777</name>
</gene>
<keyword evidence="2" id="KW-1185">Reference proteome</keyword>
<dbReference type="AlphaFoldDB" id="A0A9N9IW68"/>
<accession>A0A9N9IW68</accession>
<dbReference type="Proteomes" id="UP000789375">
    <property type="component" value="Unassembled WGS sequence"/>
</dbReference>
<proteinExistence type="predicted"/>
<name>A0A9N9IW68_FUNMO</name>
<feature type="non-terminal residue" evidence="1">
    <location>
        <position position="61"/>
    </location>
</feature>
<organism evidence="1 2">
    <name type="scientific">Funneliformis mosseae</name>
    <name type="common">Endomycorrhizal fungus</name>
    <name type="synonym">Glomus mosseae</name>
    <dbReference type="NCBI Taxonomy" id="27381"/>
    <lineage>
        <taxon>Eukaryota</taxon>
        <taxon>Fungi</taxon>
        <taxon>Fungi incertae sedis</taxon>
        <taxon>Mucoromycota</taxon>
        <taxon>Glomeromycotina</taxon>
        <taxon>Glomeromycetes</taxon>
        <taxon>Glomerales</taxon>
        <taxon>Glomeraceae</taxon>
        <taxon>Funneliformis</taxon>
    </lineage>
</organism>
<reference evidence="1" key="1">
    <citation type="submission" date="2021-06" db="EMBL/GenBank/DDBJ databases">
        <authorList>
            <person name="Kallberg Y."/>
            <person name="Tangrot J."/>
            <person name="Rosling A."/>
        </authorList>
    </citation>
    <scope>NUCLEOTIDE SEQUENCE</scope>
    <source>
        <strain evidence="1">87-6 pot B 2015</strain>
    </source>
</reference>
<feature type="non-terminal residue" evidence="1">
    <location>
        <position position="1"/>
    </location>
</feature>
<evidence type="ECO:0000313" key="2">
    <source>
        <dbReference type="Proteomes" id="UP000789375"/>
    </source>
</evidence>
<comment type="caution">
    <text evidence="1">The sequence shown here is derived from an EMBL/GenBank/DDBJ whole genome shotgun (WGS) entry which is preliminary data.</text>
</comment>